<evidence type="ECO:0000313" key="7">
    <source>
        <dbReference type="EMBL" id="OLS01523.1"/>
    </source>
</evidence>
<dbReference type="GO" id="GO:0046872">
    <property type="term" value="F:metal ion binding"/>
    <property type="evidence" value="ECO:0007669"/>
    <property type="project" value="UniProtKB-KW"/>
</dbReference>
<sequence length="439" mass="52516">MNSDQINKEYIDMIKSDEKRYIKDYEKTMEKVKGSKAIYKGRTMPTLYHPMFLTRKDVRELEKIGKSMMDISNKLTDRFIEDKEFRKKFHFSKFIEELIEVENGYDINIPIARYDLFFKDGENFKFCELNTDGSSAMNEDYIFSNIMLESLALEDFSKDKKLSSFELFNSWVRESITIYNKTKNPKERPNVAIVDFKESATDMEFLEFQESYKEEGYNCIIADPRDLKYRDGALYHEDYRIDIVYRRMVSYEIIDKKEEIKEFLDAYRDRAFVCIGSMRSQVVHNKIFFKILHDQDTLEYLTQEERDFVKRHIPYTGIFGGSEEVFKKVVEGREKYIMKPMDLNASQGVYVGRDFSDEEWEKRLRDSFDKDYIYQEYFDPFEKDFLLKTEDGFKSESFKTTIGLYIYNEKVKGFYSRIGQESIISGVVRYFTLPNIFVE</sequence>
<comment type="caution">
    <text evidence="7">The sequence shown here is derived from an EMBL/GenBank/DDBJ whole genome shotgun (WGS) entry which is preliminary data.</text>
</comment>
<keyword evidence="1" id="KW-0436">Ligase</keyword>
<accession>A0A1U7M2H6</accession>
<dbReference type="Proteomes" id="UP000186112">
    <property type="component" value="Unassembled WGS sequence"/>
</dbReference>
<keyword evidence="8" id="KW-1185">Reference proteome</keyword>
<name>A0A1U7M2H6_TISCR</name>
<evidence type="ECO:0000259" key="6">
    <source>
        <dbReference type="Pfam" id="PF03738"/>
    </source>
</evidence>
<organism evidence="7 8">
    <name type="scientific">Tissierella creatinophila DSM 6911</name>
    <dbReference type="NCBI Taxonomy" id="1123403"/>
    <lineage>
        <taxon>Bacteria</taxon>
        <taxon>Bacillati</taxon>
        <taxon>Bacillota</taxon>
        <taxon>Tissierellia</taxon>
        <taxon>Tissierellales</taxon>
        <taxon>Tissierellaceae</taxon>
        <taxon>Tissierella</taxon>
    </lineage>
</organism>
<dbReference type="RefSeq" id="WP_075728693.1">
    <property type="nucleotide sequence ID" value="NZ_LTDM01000066.1"/>
</dbReference>
<dbReference type="InterPro" id="IPR005494">
    <property type="entry name" value="GSPS_pre-ATP-grasp-like_dom"/>
</dbReference>
<evidence type="ECO:0000256" key="4">
    <source>
        <dbReference type="ARBA" id="ARBA00022840"/>
    </source>
</evidence>
<evidence type="ECO:0000256" key="5">
    <source>
        <dbReference type="ARBA" id="ARBA00022842"/>
    </source>
</evidence>
<reference evidence="7 8" key="1">
    <citation type="submission" date="2016-02" db="EMBL/GenBank/DDBJ databases">
        <title>Genome sequence of Tissierella creatinophila DSM 6911.</title>
        <authorList>
            <person name="Poehlein A."/>
            <person name="Daniel R."/>
        </authorList>
    </citation>
    <scope>NUCLEOTIDE SEQUENCE [LARGE SCALE GENOMIC DNA]</scope>
    <source>
        <strain evidence="7 8">DSM 6911</strain>
    </source>
</reference>
<keyword evidence="3" id="KW-0547">Nucleotide-binding</keyword>
<proteinExistence type="predicted"/>
<keyword evidence="5" id="KW-0460">Magnesium</keyword>
<gene>
    <name evidence="7" type="ORF">TICRE_25620</name>
</gene>
<dbReference type="AlphaFoldDB" id="A0A1U7M2H6"/>
<dbReference type="EMBL" id="LTDM01000066">
    <property type="protein sequence ID" value="OLS01523.1"/>
    <property type="molecule type" value="Genomic_DNA"/>
</dbReference>
<evidence type="ECO:0000256" key="2">
    <source>
        <dbReference type="ARBA" id="ARBA00022723"/>
    </source>
</evidence>
<evidence type="ECO:0000256" key="3">
    <source>
        <dbReference type="ARBA" id="ARBA00022741"/>
    </source>
</evidence>
<dbReference type="GO" id="GO:0005524">
    <property type="term" value="F:ATP binding"/>
    <property type="evidence" value="ECO:0007669"/>
    <property type="project" value="UniProtKB-KW"/>
</dbReference>
<protein>
    <submittedName>
        <fullName evidence="7">Glutathionylspermidine synthase</fullName>
    </submittedName>
</protein>
<keyword evidence="4" id="KW-0067">ATP-binding</keyword>
<dbReference type="SUPFAM" id="SSF56059">
    <property type="entry name" value="Glutathione synthetase ATP-binding domain-like"/>
    <property type="match status" value="1"/>
</dbReference>
<evidence type="ECO:0000256" key="1">
    <source>
        <dbReference type="ARBA" id="ARBA00022598"/>
    </source>
</evidence>
<evidence type="ECO:0000313" key="8">
    <source>
        <dbReference type="Proteomes" id="UP000186112"/>
    </source>
</evidence>
<dbReference type="OrthoDB" id="9771802at2"/>
<dbReference type="Pfam" id="PF03738">
    <property type="entry name" value="GSP_synth"/>
    <property type="match status" value="1"/>
</dbReference>
<dbReference type="GO" id="GO:0016874">
    <property type="term" value="F:ligase activity"/>
    <property type="evidence" value="ECO:0007669"/>
    <property type="project" value="UniProtKB-KW"/>
</dbReference>
<keyword evidence="2" id="KW-0479">Metal-binding</keyword>
<feature type="domain" description="Glutathionylspermidine synthase pre-ATP-grasp-like" evidence="6">
    <location>
        <begin position="53"/>
        <end position="429"/>
    </location>
</feature>